<dbReference type="STRING" id="1318466.BN85408040"/>
<dbReference type="AlphaFoldDB" id="U4KRR0"/>
<organism evidence="1 2">
    <name type="scientific">Alteracholeplasma palmae (strain ATCC 49389 / J233)</name>
    <name type="common">Acholeplasma palmae</name>
    <dbReference type="NCBI Taxonomy" id="1318466"/>
    <lineage>
        <taxon>Bacteria</taxon>
        <taxon>Bacillati</taxon>
        <taxon>Mycoplasmatota</taxon>
        <taxon>Mollicutes</taxon>
        <taxon>Acholeplasmatales</taxon>
        <taxon>Acholeplasmataceae</taxon>
        <taxon>Acholeplasma</taxon>
    </lineage>
</organism>
<reference evidence="1 2" key="1">
    <citation type="journal article" date="2013" name="J. Mol. Microbiol. Biotechnol.">
        <title>Analysis of the Complete Genomes of Acholeplasma brassicae , A. palmae and A. laidlawii and Their Comparison to the Obligate Parasites from ' Candidatus Phytoplasma'.</title>
        <authorList>
            <person name="Kube M."/>
            <person name="Siewert C."/>
            <person name="Migdoll A.M."/>
            <person name="Duduk B."/>
            <person name="Holz S."/>
            <person name="Rabus R."/>
            <person name="Seemuller E."/>
            <person name="Mitrovic J."/>
            <person name="Muller I."/>
            <person name="Buttner C."/>
            <person name="Reinhardt R."/>
        </authorList>
    </citation>
    <scope>NUCLEOTIDE SEQUENCE [LARGE SCALE GENOMIC DNA]</scope>
    <source>
        <strain evidence="1 2">J233</strain>
    </source>
</reference>
<accession>U4KRR0</accession>
<dbReference type="Proteomes" id="UP000032740">
    <property type="component" value="Chromosome"/>
</dbReference>
<keyword evidence="2" id="KW-1185">Reference proteome</keyword>
<sequence length="99" mass="12474">MIIILYTVYTNIFSDEYKRVQVNFWNYFKEKYDLPEIKEFFDNSYVLLGTVFEECIKPFYLRLDILPNYNDKYERMTIKYKSSWYFNRFFSNNWLLLFL</sequence>
<proteinExistence type="predicted"/>
<dbReference type="EMBL" id="FO681347">
    <property type="protein sequence ID" value="CCV64381.1"/>
    <property type="molecule type" value="Genomic_DNA"/>
</dbReference>
<evidence type="ECO:0000313" key="2">
    <source>
        <dbReference type="Proteomes" id="UP000032740"/>
    </source>
</evidence>
<protein>
    <submittedName>
        <fullName evidence="1">Uncharacterized protein</fullName>
    </submittedName>
</protein>
<dbReference type="KEGG" id="apal:BN85408040"/>
<name>U4KRR0_ALTPJ</name>
<evidence type="ECO:0000313" key="1">
    <source>
        <dbReference type="EMBL" id="CCV64381.1"/>
    </source>
</evidence>
<dbReference type="HOGENOM" id="CLU_2313971_0_0_14"/>
<gene>
    <name evidence="1" type="ORF">BN85408040</name>
</gene>